<organism evidence="2 3">
    <name type="scientific">Actinoallomurus acaciae</name>
    <dbReference type="NCBI Taxonomy" id="502577"/>
    <lineage>
        <taxon>Bacteria</taxon>
        <taxon>Bacillati</taxon>
        <taxon>Actinomycetota</taxon>
        <taxon>Actinomycetes</taxon>
        <taxon>Streptosporangiales</taxon>
        <taxon>Thermomonosporaceae</taxon>
        <taxon>Actinoallomurus</taxon>
    </lineage>
</organism>
<sequence>MSQGEKMILVTGAAGKAGSGVVRAFARRGVPVRALVHEPARASWLTQLPGVSVFAGDLRNRATLGPALEGVKRALLISSPREEMVDAQISFIDAAQAAGVPHVVKFSGREAGVGFDQEVFRGTRWHGQIERYLERSGLIWTHLRPSQFMQNYLPSSITGVDVMARELVMPIGDAQLSPVDIADIAEIAVGVLTSDGHENLAYDITGPEALSMTEIVERISAATGTPFRYIEVTLEEQRRRYTAAGLPPHVVDLFDEQFSERRRTPVARVELAAHHAFGVTPTSFAAFARDHAAEFTGPTR</sequence>
<dbReference type="InterPro" id="IPR008030">
    <property type="entry name" value="NmrA-like"/>
</dbReference>
<feature type="domain" description="NmrA-like" evidence="1">
    <location>
        <begin position="5"/>
        <end position="236"/>
    </location>
</feature>
<dbReference type="EC" id="1.6.5.2" evidence="2"/>
<dbReference type="Pfam" id="PF05368">
    <property type="entry name" value="NmrA"/>
    <property type="match status" value="1"/>
</dbReference>
<keyword evidence="3" id="KW-1185">Reference proteome</keyword>
<accession>A0ABV5Y9C2</accession>
<dbReference type="GO" id="GO:0003955">
    <property type="term" value="F:NAD(P)H dehydrogenase (quinone) activity"/>
    <property type="evidence" value="ECO:0007669"/>
    <property type="project" value="UniProtKB-EC"/>
</dbReference>
<evidence type="ECO:0000313" key="3">
    <source>
        <dbReference type="Proteomes" id="UP001589627"/>
    </source>
</evidence>
<dbReference type="CDD" id="cd05269">
    <property type="entry name" value="TMR_SDR_a"/>
    <property type="match status" value="1"/>
</dbReference>
<reference evidence="2 3" key="1">
    <citation type="submission" date="2024-09" db="EMBL/GenBank/DDBJ databases">
        <authorList>
            <person name="Sun Q."/>
            <person name="Mori K."/>
        </authorList>
    </citation>
    <scope>NUCLEOTIDE SEQUENCE [LARGE SCALE GENOMIC DNA]</scope>
    <source>
        <strain evidence="2 3">TBRC 0563</strain>
    </source>
</reference>
<dbReference type="Gene3D" id="3.40.50.720">
    <property type="entry name" value="NAD(P)-binding Rossmann-like Domain"/>
    <property type="match status" value="1"/>
</dbReference>
<dbReference type="SUPFAM" id="SSF51735">
    <property type="entry name" value="NAD(P)-binding Rossmann-fold domains"/>
    <property type="match status" value="1"/>
</dbReference>
<dbReference type="EMBL" id="JBHLZP010000007">
    <property type="protein sequence ID" value="MFB9831067.1"/>
    <property type="molecule type" value="Genomic_DNA"/>
</dbReference>
<dbReference type="Gene3D" id="3.90.25.10">
    <property type="entry name" value="UDP-galactose 4-epimerase, domain 1"/>
    <property type="match status" value="1"/>
</dbReference>
<gene>
    <name evidence="2" type="ORF">ACFFNX_02550</name>
</gene>
<comment type="caution">
    <text evidence="2">The sequence shown here is derived from an EMBL/GenBank/DDBJ whole genome shotgun (WGS) entry which is preliminary data.</text>
</comment>
<name>A0ABV5Y9C2_9ACTN</name>
<protein>
    <submittedName>
        <fullName evidence="2">SDR family oxidoreductase</fullName>
        <ecNumber evidence="2">1.6.5.2</ecNumber>
    </submittedName>
</protein>
<dbReference type="PANTHER" id="PTHR43162:SF1">
    <property type="entry name" value="PRESTALK A DIFFERENTIATION PROTEIN A"/>
    <property type="match status" value="1"/>
</dbReference>
<evidence type="ECO:0000313" key="2">
    <source>
        <dbReference type="EMBL" id="MFB9831067.1"/>
    </source>
</evidence>
<proteinExistence type="predicted"/>
<dbReference type="PANTHER" id="PTHR43162">
    <property type="match status" value="1"/>
</dbReference>
<dbReference type="RefSeq" id="WP_378194474.1">
    <property type="nucleotide sequence ID" value="NZ_JBHLZP010000007.1"/>
</dbReference>
<keyword evidence="2" id="KW-0560">Oxidoreductase</keyword>
<dbReference type="Proteomes" id="UP001589627">
    <property type="component" value="Unassembled WGS sequence"/>
</dbReference>
<dbReference type="InterPro" id="IPR036291">
    <property type="entry name" value="NAD(P)-bd_dom_sf"/>
</dbReference>
<dbReference type="InterPro" id="IPR051604">
    <property type="entry name" value="Ergot_Alk_Oxidoreductase"/>
</dbReference>
<evidence type="ECO:0000259" key="1">
    <source>
        <dbReference type="Pfam" id="PF05368"/>
    </source>
</evidence>